<dbReference type="KEGG" id="bor:COCMIDRAFT_92506"/>
<evidence type="ECO:0000313" key="2">
    <source>
        <dbReference type="Proteomes" id="UP000054032"/>
    </source>
</evidence>
<gene>
    <name evidence="1" type="ORF">COCMIDRAFT_92506</name>
</gene>
<dbReference type="RefSeq" id="XP_007686929.1">
    <property type="nucleotide sequence ID" value="XM_007688739.1"/>
</dbReference>
<sequence>MSSIERLFARRRCYSTLPYCTGNEADITFARPPLQLPTCALTRERHRPTMAKEMSTAISE</sequence>
<dbReference type="Proteomes" id="UP000054032">
    <property type="component" value="Unassembled WGS sequence"/>
</dbReference>
<dbReference type="AlphaFoldDB" id="W6Z9A4"/>
<proteinExistence type="predicted"/>
<accession>W6Z9A4</accession>
<dbReference type="HOGENOM" id="CLU_3068308_0_0_1"/>
<dbReference type="OrthoDB" id="3681158at2759"/>
<reference evidence="1 2" key="1">
    <citation type="journal article" date="2013" name="PLoS Genet.">
        <title>Comparative genome structure, secondary metabolite, and effector coding capacity across Cochliobolus pathogens.</title>
        <authorList>
            <person name="Condon B.J."/>
            <person name="Leng Y."/>
            <person name="Wu D."/>
            <person name="Bushley K.E."/>
            <person name="Ohm R.A."/>
            <person name="Otillar R."/>
            <person name="Martin J."/>
            <person name="Schackwitz W."/>
            <person name="Grimwood J."/>
            <person name="MohdZainudin N."/>
            <person name="Xue C."/>
            <person name="Wang R."/>
            <person name="Manning V.A."/>
            <person name="Dhillon B."/>
            <person name="Tu Z.J."/>
            <person name="Steffenson B.J."/>
            <person name="Salamov A."/>
            <person name="Sun H."/>
            <person name="Lowry S."/>
            <person name="LaButti K."/>
            <person name="Han J."/>
            <person name="Copeland A."/>
            <person name="Lindquist E."/>
            <person name="Barry K."/>
            <person name="Schmutz J."/>
            <person name="Baker S.E."/>
            <person name="Ciuffetti L.M."/>
            <person name="Grigoriev I.V."/>
            <person name="Zhong S."/>
            <person name="Turgeon B.G."/>
        </authorList>
    </citation>
    <scope>NUCLEOTIDE SEQUENCE [LARGE SCALE GENOMIC DNA]</scope>
    <source>
        <strain evidence="1 2">ATCC 44560</strain>
    </source>
</reference>
<protein>
    <submittedName>
        <fullName evidence="1">Uncharacterized protein</fullName>
    </submittedName>
</protein>
<evidence type="ECO:0000313" key="1">
    <source>
        <dbReference type="EMBL" id="EUC46600.1"/>
    </source>
</evidence>
<name>W6Z9A4_COCMI</name>
<keyword evidence="2" id="KW-1185">Reference proteome</keyword>
<dbReference type="EMBL" id="KI963964">
    <property type="protein sequence ID" value="EUC46600.1"/>
    <property type="molecule type" value="Genomic_DNA"/>
</dbReference>
<organism evidence="1 2">
    <name type="scientific">Bipolaris oryzae ATCC 44560</name>
    <dbReference type="NCBI Taxonomy" id="930090"/>
    <lineage>
        <taxon>Eukaryota</taxon>
        <taxon>Fungi</taxon>
        <taxon>Dikarya</taxon>
        <taxon>Ascomycota</taxon>
        <taxon>Pezizomycotina</taxon>
        <taxon>Dothideomycetes</taxon>
        <taxon>Pleosporomycetidae</taxon>
        <taxon>Pleosporales</taxon>
        <taxon>Pleosporineae</taxon>
        <taxon>Pleosporaceae</taxon>
        <taxon>Bipolaris</taxon>
    </lineage>
</organism>
<dbReference type="GeneID" id="19128092"/>